<name>A0A160DSM8_9GAMM</name>
<proteinExistence type="predicted"/>
<dbReference type="KEGG" id="dko:I596_1288"/>
<dbReference type="EMBL" id="CP015249">
    <property type="protein sequence ID" value="ANB17318.1"/>
    <property type="molecule type" value="Genomic_DNA"/>
</dbReference>
<evidence type="ECO:0000313" key="1">
    <source>
        <dbReference type="EMBL" id="ANB17318.1"/>
    </source>
</evidence>
<evidence type="ECO:0000313" key="2">
    <source>
        <dbReference type="Proteomes" id="UP000076830"/>
    </source>
</evidence>
<accession>A0A160DSM8</accession>
<dbReference type="STRING" id="1300342.I596_1288"/>
<dbReference type="AlphaFoldDB" id="A0A160DSM8"/>
<dbReference type="SUPFAM" id="SSF55486">
    <property type="entry name" value="Metalloproteases ('zincins'), catalytic domain"/>
    <property type="match status" value="1"/>
</dbReference>
<dbReference type="CDD" id="cd09598">
    <property type="entry name" value="M4_like"/>
    <property type="match status" value="1"/>
</dbReference>
<keyword evidence="2" id="KW-1185">Reference proteome</keyword>
<organism evidence="1 2">
    <name type="scientific">Dokdonella koreensis DS-123</name>
    <dbReference type="NCBI Taxonomy" id="1300342"/>
    <lineage>
        <taxon>Bacteria</taxon>
        <taxon>Pseudomonadati</taxon>
        <taxon>Pseudomonadota</taxon>
        <taxon>Gammaproteobacteria</taxon>
        <taxon>Lysobacterales</taxon>
        <taxon>Rhodanobacteraceae</taxon>
        <taxon>Dokdonella</taxon>
    </lineage>
</organism>
<gene>
    <name evidence="1" type="ORF">I596_1288</name>
</gene>
<protein>
    <submittedName>
        <fullName evidence="1">Uncharacterized protein</fullName>
    </submittedName>
</protein>
<sequence>MAMQRTVPQGTHDPVRHDVPMRRWTILAQDPGVLTSDGRALTTTVAVAAERLERGPKGHRIHVVDYDASANVLYRPRTGDVASDPYADVTDIERLVGDPHFHQQNVYAIAMATLKEFECALGRPVAWGFEHPGHQLKLAPHAFADANAYYSRESESLAFGYFPDRRGRIVYTCLSHDIVAHETTHALLDGLRPFYFQPSSPDQAAFHEGFADVVALLSVFRSQTVVEHALGPLTGRDGRVRFDRLDLDGLAGTALARLAEQMGAALDGVPSATLRASLRIEPAEFHYGSARFEEAHDRGELLVAIVLRAFVLTWLRRLEPLRADRVSGVSRSVVAEEGATAAKQLLRIVIRAIDYLPPVDMSFPDYLSALLTADLQLYPDDSRYHYRDILRETFAAYGVVPSSGTRSDGAWDPPRVDSFTLAGTHFARMQSDPTEVFRFVWENRKALGIEPNAFTRVISVRPVLRVSNDETLLRETVVEYVQTLKIFANELKALGIEKPADMPGTQFITLYGGGSLVFGEYGQLKFHIGTGVASARQGDRLRSLWEQGHFASSAPVAQRIAAMHRDRALRPFTPPAGRMW</sequence>
<dbReference type="Proteomes" id="UP000076830">
    <property type="component" value="Chromosome"/>
</dbReference>
<reference evidence="1 2" key="1">
    <citation type="submission" date="2016-04" db="EMBL/GenBank/DDBJ databases">
        <title>Complete genome sequence of Dokdonella koreensis DS-123T.</title>
        <authorList>
            <person name="Kim J.F."/>
            <person name="Lee H."/>
            <person name="Kwak M.-J."/>
        </authorList>
    </citation>
    <scope>NUCLEOTIDE SEQUENCE [LARGE SCALE GENOMIC DNA]</scope>
    <source>
        <strain evidence="1 2">DS-123</strain>
    </source>
</reference>
<dbReference type="PATRIC" id="fig|1300342.3.peg.1256"/>